<dbReference type="InterPro" id="IPR036821">
    <property type="entry name" value="Peptide_deformylase_sf"/>
</dbReference>
<reference evidence="2 3" key="1">
    <citation type="submission" date="2013-12" db="EMBL/GenBank/DDBJ databases">
        <title>Ecological redundancy of diverse viral populations within a natural community.</title>
        <authorList>
            <person name="Gregory A.C."/>
            <person name="LaButti K."/>
            <person name="Copeland A."/>
            <person name="Woyke T."/>
            <person name="Sullivan M.B."/>
        </authorList>
    </citation>
    <scope>NUCLEOTIDE SEQUENCE [LARGE SCALE GENOMIC DNA]</scope>
    <source>
        <strain evidence="2">Syn7803C7</strain>
    </source>
</reference>
<evidence type="ECO:0000256" key="1">
    <source>
        <dbReference type="ARBA" id="ARBA00010759"/>
    </source>
</evidence>
<name>A0A0E3F416_9CAUD</name>
<protein>
    <submittedName>
        <fullName evidence="2">Peptide deformylase</fullName>
    </submittedName>
</protein>
<dbReference type="HAMAP" id="MF_00163">
    <property type="entry name" value="Pep_deformylase"/>
    <property type="match status" value="1"/>
</dbReference>
<dbReference type="NCBIfam" id="NF001159">
    <property type="entry name" value="PRK00150.1-3"/>
    <property type="match status" value="1"/>
</dbReference>
<comment type="similarity">
    <text evidence="1">Belongs to the polypeptide deformylase family.</text>
</comment>
<proteinExistence type="inferred from homology"/>
<gene>
    <name evidence="2" type="ORF">Syn7803C7_213</name>
</gene>
<dbReference type="Proteomes" id="UP000185323">
    <property type="component" value="Segment"/>
</dbReference>
<dbReference type="PRINTS" id="PR01576">
    <property type="entry name" value="PDEFORMYLASE"/>
</dbReference>
<dbReference type="Gene3D" id="3.90.45.10">
    <property type="entry name" value="Peptide deformylase"/>
    <property type="match status" value="1"/>
</dbReference>
<accession>A0A0E3F416</accession>
<dbReference type="InterPro" id="IPR023635">
    <property type="entry name" value="Peptide_deformylase"/>
</dbReference>
<keyword evidence="3" id="KW-1185">Reference proteome</keyword>
<dbReference type="SUPFAM" id="SSF56420">
    <property type="entry name" value="Peptide deformylase"/>
    <property type="match status" value="1"/>
</dbReference>
<dbReference type="PIRSF" id="PIRSF004749">
    <property type="entry name" value="Pep_def"/>
    <property type="match status" value="1"/>
</dbReference>
<sequence length="148" mass="16910">MDLDLKFIGDECLRKPSVNVEDITEDVVTLSKAMKQKMVECNGIGLAAPQVGRNIRLIVVRLMCGMTVEMINPRISWTSDDRCILDEGCLSIPGKTHPVERYKSIRVKFQDITGQHKYWKLSKMDARVVLHEYDHLEGLLMVDYQKTG</sequence>
<dbReference type="KEGG" id="vg:24172067"/>
<dbReference type="PANTHER" id="PTHR10458">
    <property type="entry name" value="PEPTIDE DEFORMYLASE"/>
    <property type="match status" value="1"/>
</dbReference>
<dbReference type="NCBIfam" id="TIGR00079">
    <property type="entry name" value="pept_deformyl"/>
    <property type="match status" value="1"/>
</dbReference>
<dbReference type="CDD" id="cd00487">
    <property type="entry name" value="Pep_deformylase"/>
    <property type="match status" value="1"/>
</dbReference>
<dbReference type="Pfam" id="PF01327">
    <property type="entry name" value="Pep_deformylase"/>
    <property type="match status" value="1"/>
</dbReference>
<dbReference type="EMBL" id="KJ019052">
    <property type="protein sequence ID" value="AIX20104.1"/>
    <property type="molecule type" value="Genomic_DNA"/>
</dbReference>
<evidence type="ECO:0000313" key="3">
    <source>
        <dbReference type="Proteomes" id="UP000185323"/>
    </source>
</evidence>
<organism evidence="2 3">
    <name type="scientific">Synechococcus phage ACG-2014f_Syn7803C7</name>
    <dbReference type="NCBI Taxonomy" id="2790345"/>
    <lineage>
        <taxon>Viruses</taxon>
        <taxon>Duplodnaviria</taxon>
        <taxon>Heunggongvirae</taxon>
        <taxon>Uroviricota</taxon>
        <taxon>Caudoviricetes</taxon>
        <taxon>Pantevenvirales</taxon>
        <taxon>Kyanoviridae</taxon>
        <taxon>Atlauavirus</taxon>
        <taxon>Atlauavirus acg2014f</taxon>
    </lineage>
</organism>
<evidence type="ECO:0000313" key="2">
    <source>
        <dbReference type="EMBL" id="AIX20104.1"/>
    </source>
</evidence>
<dbReference type="PANTHER" id="PTHR10458:SF22">
    <property type="entry name" value="PEPTIDE DEFORMYLASE"/>
    <property type="match status" value="1"/>
</dbReference>
<dbReference type="GO" id="GO:0042586">
    <property type="term" value="F:peptide deformylase activity"/>
    <property type="evidence" value="ECO:0007669"/>
    <property type="project" value="InterPro"/>
</dbReference>